<feature type="domain" description="BHLH" evidence="7">
    <location>
        <begin position="8"/>
        <end position="57"/>
    </location>
</feature>
<dbReference type="InterPro" id="IPR011598">
    <property type="entry name" value="bHLH_dom"/>
</dbReference>
<feature type="region of interest" description="Disordered" evidence="6">
    <location>
        <begin position="72"/>
        <end position="112"/>
    </location>
</feature>
<reference evidence="8" key="1">
    <citation type="journal article" date="2018" name="DNA Res.">
        <title>Multiple hybrid de novo genome assembly of finger millet, an orphan allotetraploid crop.</title>
        <authorList>
            <person name="Hatakeyama M."/>
            <person name="Aluri S."/>
            <person name="Balachadran M.T."/>
            <person name="Sivarajan S.R."/>
            <person name="Patrignani A."/>
            <person name="Gruter S."/>
            <person name="Poveda L."/>
            <person name="Shimizu-Inatsugi R."/>
            <person name="Baeten J."/>
            <person name="Francoijs K.J."/>
            <person name="Nataraja K.N."/>
            <person name="Reddy Y.A.N."/>
            <person name="Phadnis S."/>
            <person name="Ravikumar R.L."/>
            <person name="Schlapbach R."/>
            <person name="Sreeman S.M."/>
            <person name="Shimizu K.K."/>
        </authorList>
    </citation>
    <scope>NUCLEOTIDE SEQUENCE</scope>
</reference>
<dbReference type="Pfam" id="PF00010">
    <property type="entry name" value="HLH"/>
    <property type="match status" value="1"/>
</dbReference>
<dbReference type="InterPro" id="IPR036638">
    <property type="entry name" value="HLH_DNA-bd_sf"/>
</dbReference>
<dbReference type="EMBL" id="BQKI01000009">
    <property type="protein sequence ID" value="GJN03172.1"/>
    <property type="molecule type" value="Genomic_DNA"/>
</dbReference>
<comment type="subcellular location">
    <subcellularLocation>
        <location evidence="1">Nucleus</location>
    </subcellularLocation>
</comment>
<evidence type="ECO:0000256" key="5">
    <source>
        <dbReference type="ARBA" id="ARBA00023242"/>
    </source>
</evidence>
<evidence type="ECO:0000259" key="7">
    <source>
        <dbReference type="PROSITE" id="PS50888"/>
    </source>
</evidence>
<dbReference type="PANTHER" id="PTHR31945">
    <property type="entry name" value="TRANSCRIPTION FACTOR SCREAM2-RELATED"/>
    <property type="match status" value="1"/>
</dbReference>
<evidence type="ECO:0000313" key="8">
    <source>
        <dbReference type="EMBL" id="GJN03172.1"/>
    </source>
</evidence>
<accession>A0AAV5CZ46</accession>
<name>A0AAV5CZ46_ELECO</name>
<organism evidence="8 9">
    <name type="scientific">Eleusine coracana subsp. coracana</name>
    <dbReference type="NCBI Taxonomy" id="191504"/>
    <lineage>
        <taxon>Eukaryota</taxon>
        <taxon>Viridiplantae</taxon>
        <taxon>Streptophyta</taxon>
        <taxon>Embryophyta</taxon>
        <taxon>Tracheophyta</taxon>
        <taxon>Spermatophyta</taxon>
        <taxon>Magnoliopsida</taxon>
        <taxon>Liliopsida</taxon>
        <taxon>Poales</taxon>
        <taxon>Poaceae</taxon>
        <taxon>PACMAD clade</taxon>
        <taxon>Chloridoideae</taxon>
        <taxon>Cynodonteae</taxon>
        <taxon>Eleusininae</taxon>
        <taxon>Eleusine</taxon>
    </lineage>
</organism>
<dbReference type="AlphaFoldDB" id="A0AAV5CZ46"/>
<dbReference type="InterPro" id="IPR051358">
    <property type="entry name" value="TF_AMS/ICE1/BHLH6-like"/>
</dbReference>
<dbReference type="SUPFAM" id="SSF47459">
    <property type="entry name" value="HLH, helix-loop-helix DNA-binding domain"/>
    <property type="match status" value="1"/>
</dbReference>
<evidence type="ECO:0000256" key="3">
    <source>
        <dbReference type="ARBA" id="ARBA00023015"/>
    </source>
</evidence>
<keyword evidence="5" id="KW-0539">Nucleus</keyword>
<dbReference type="SMART" id="SM00353">
    <property type="entry name" value="HLH"/>
    <property type="match status" value="1"/>
</dbReference>
<dbReference type="PROSITE" id="PS50888">
    <property type="entry name" value="BHLH"/>
    <property type="match status" value="1"/>
</dbReference>
<dbReference type="PANTHER" id="PTHR31945:SF17">
    <property type="entry name" value="TRANSCRIPTION FACTOR FER-LIKE IRON DEFICIENCY-INDUCED TRANSCRIPTION FACTOR"/>
    <property type="match status" value="1"/>
</dbReference>
<feature type="compositionally biased region" description="Basic and acidic residues" evidence="6">
    <location>
        <begin position="79"/>
        <end position="96"/>
    </location>
</feature>
<dbReference type="GO" id="GO:0043565">
    <property type="term" value="F:sequence-specific DNA binding"/>
    <property type="evidence" value="ECO:0007669"/>
    <property type="project" value="TreeGrafter"/>
</dbReference>
<dbReference type="GO" id="GO:0003700">
    <property type="term" value="F:DNA-binding transcription factor activity"/>
    <property type="evidence" value="ECO:0007669"/>
    <property type="project" value="TreeGrafter"/>
</dbReference>
<evidence type="ECO:0000256" key="2">
    <source>
        <dbReference type="ARBA" id="ARBA00005510"/>
    </source>
</evidence>
<reference evidence="8" key="2">
    <citation type="submission" date="2021-12" db="EMBL/GenBank/DDBJ databases">
        <title>Resequencing data analysis of finger millet.</title>
        <authorList>
            <person name="Hatakeyama M."/>
            <person name="Aluri S."/>
            <person name="Balachadran M.T."/>
            <person name="Sivarajan S.R."/>
            <person name="Poveda L."/>
            <person name="Shimizu-Inatsugi R."/>
            <person name="Schlapbach R."/>
            <person name="Sreeman S.M."/>
            <person name="Shimizu K.K."/>
        </authorList>
    </citation>
    <scope>NUCLEOTIDE SEQUENCE</scope>
</reference>
<comment type="caution">
    <text evidence="8">The sequence shown here is derived from an EMBL/GenBank/DDBJ whole genome shotgun (WGS) entry which is preliminary data.</text>
</comment>
<dbReference type="Gene3D" id="4.10.280.10">
    <property type="entry name" value="Helix-loop-helix DNA-binding domain"/>
    <property type="match status" value="1"/>
</dbReference>
<evidence type="ECO:0000313" key="9">
    <source>
        <dbReference type="Proteomes" id="UP001054889"/>
    </source>
</evidence>
<gene>
    <name evidence="8" type="primary">ga20582</name>
    <name evidence="8" type="ORF">PR202_ga20582</name>
</gene>
<dbReference type="GO" id="GO:0005634">
    <property type="term" value="C:nucleus"/>
    <property type="evidence" value="ECO:0007669"/>
    <property type="project" value="UniProtKB-SubCell"/>
</dbReference>
<evidence type="ECO:0000256" key="6">
    <source>
        <dbReference type="SAM" id="MobiDB-lite"/>
    </source>
</evidence>
<dbReference type="GO" id="GO:0046983">
    <property type="term" value="F:protein dimerization activity"/>
    <property type="evidence" value="ECO:0007669"/>
    <property type="project" value="InterPro"/>
</dbReference>
<keyword evidence="9" id="KW-1185">Reference proteome</keyword>
<dbReference type="Proteomes" id="UP001054889">
    <property type="component" value="Unassembled WGS sequence"/>
</dbReference>
<comment type="similarity">
    <text evidence="2">Belongs to the bHLH protein family.</text>
</comment>
<evidence type="ECO:0000256" key="1">
    <source>
        <dbReference type="ARBA" id="ARBA00004123"/>
    </source>
</evidence>
<keyword evidence="4" id="KW-0804">Transcription</keyword>
<evidence type="ECO:0000256" key="4">
    <source>
        <dbReference type="ARBA" id="ARBA00023163"/>
    </source>
</evidence>
<keyword evidence="3" id="KW-0805">Transcription regulation</keyword>
<protein>
    <recommendedName>
        <fullName evidence="7">BHLH domain-containing protein</fullName>
    </recommendedName>
</protein>
<sequence>MLGTRKRRDRAKTIVLERKRRVRMQEKLYELRALVPIITKMDKASIIADAVDYVKNLQAHAVKLQEEVAALEAPPRSSCSDREPRHDREAAAKRQEDDDAGSTGSHGARVSRVGATRVGEGRLFVTVECEPRDGAATHLCAAVETLACFRVESSSLGRSAPDRLVSTATLKVVLLVLYEANYI</sequence>
<proteinExistence type="inferred from homology"/>